<dbReference type="Proteomes" id="UP001479436">
    <property type="component" value="Unassembled WGS sequence"/>
</dbReference>
<evidence type="ECO:0000313" key="3">
    <source>
        <dbReference type="Proteomes" id="UP001479436"/>
    </source>
</evidence>
<dbReference type="InterPro" id="IPR013653">
    <property type="entry name" value="GCN5-like_dom"/>
</dbReference>
<reference evidence="2 3" key="1">
    <citation type="submission" date="2023-04" db="EMBL/GenBank/DDBJ databases">
        <title>Genome of Basidiobolus ranarum AG-B5.</title>
        <authorList>
            <person name="Stajich J.E."/>
            <person name="Carter-House D."/>
            <person name="Gryganskyi A."/>
        </authorList>
    </citation>
    <scope>NUCLEOTIDE SEQUENCE [LARGE SCALE GENOMIC DNA]</scope>
    <source>
        <strain evidence="2 3">AG-B5</strain>
    </source>
</reference>
<keyword evidence="3" id="KW-1185">Reference proteome</keyword>
<accession>A0ABR2X260</accession>
<proteinExistence type="predicted"/>
<sequence>MVQTSDMPLLRLKGELRQVDVENEIEAIHEWLKKYSHRLPILLGLVRRDIAKQSRPVYFTTFKTFDHLERELGLVVRISKQVNFVVTSEITLRQAPRTETGFLLAEHQRLFDESVKLLEKTFETLNLKVGEEVFIGGLDCMWKPTVWKYTTPIFDTPCNLYSLSWKSFLEKYGNLSDDNLNFDREKYELGQVLSTDLDLVLEHNKIKYDQEYLLSCLEFSRCLRSKETGTLVAWSLTHDNYSISSLHALPSTRRQGLATVVLTSWLHGLLQYYRENFDPDTVSIENRIFHSTMEVWNEVSVNFFTRYGFQPLSIVTWTMVSGRASQE</sequence>
<evidence type="ECO:0000313" key="2">
    <source>
        <dbReference type="EMBL" id="KAK9767858.1"/>
    </source>
</evidence>
<dbReference type="Gene3D" id="3.40.630.30">
    <property type="match status" value="1"/>
</dbReference>
<organism evidence="2 3">
    <name type="scientific">Basidiobolus ranarum</name>
    <dbReference type="NCBI Taxonomy" id="34480"/>
    <lineage>
        <taxon>Eukaryota</taxon>
        <taxon>Fungi</taxon>
        <taxon>Fungi incertae sedis</taxon>
        <taxon>Zoopagomycota</taxon>
        <taxon>Entomophthoromycotina</taxon>
        <taxon>Basidiobolomycetes</taxon>
        <taxon>Basidiobolales</taxon>
        <taxon>Basidiobolaceae</taxon>
        <taxon>Basidiobolus</taxon>
    </lineage>
</organism>
<dbReference type="SUPFAM" id="SSF55729">
    <property type="entry name" value="Acyl-CoA N-acyltransferases (Nat)"/>
    <property type="match status" value="1"/>
</dbReference>
<dbReference type="InterPro" id="IPR016181">
    <property type="entry name" value="Acyl_CoA_acyltransferase"/>
</dbReference>
<evidence type="ECO:0000259" key="1">
    <source>
        <dbReference type="Pfam" id="PF08445"/>
    </source>
</evidence>
<name>A0ABR2X260_9FUNG</name>
<gene>
    <name evidence="2" type="ORF">K7432_001964</name>
</gene>
<feature type="domain" description="GCN5-related N-acetyltransferase Rv2170-like" evidence="1">
    <location>
        <begin position="223"/>
        <end position="268"/>
    </location>
</feature>
<dbReference type="Pfam" id="PF08445">
    <property type="entry name" value="FR47"/>
    <property type="match status" value="1"/>
</dbReference>
<comment type="caution">
    <text evidence="2">The sequence shown here is derived from an EMBL/GenBank/DDBJ whole genome shotgun (WGS) entry which is preliminary data.</text>
</comment>
<protein>
    <recommendedName>
        <fullName evidence="1">GCN5-related N-acetyltransferase Rv2170-like domain-containing protein</fullName>
    </recommendedName>
</protein>
<dbReference type="EMBL" id="JASJQH010000049">
    <property type="protein sequence ID" value="KAK9767858.1"/>
    <property type="molecule type" value="Genomic_DNA"/>
</dbReference>